<evidence type="ECO:0000313" key="1">
    <source>
        <dbReference type="EMBL" id="VEU24267.1"/>
    </source>
</evidence>
<dbReference type="OrthoDB" id="3987726at2759"/>
<dbReference type="InParanoid" id="A0A448YTP4"/>
<dbReference type="SUPFAM" id="SSF50978">
    <property type="entry name" value="WD40 repeat-like"/>
    <property type="match status" value="1"/>
</dbReference>
<accession>A0A448YTP4</accession>
<dbReference type="Proteomes" id="UP000290900">
    <property type="component" value="Unassembled WGS sequence"/>
</dbReference>
<keyword evidence="2" id="KW-1185">Reference proteome</keyword>
<gene>
    <name evidence="1" type="ORF">BRENAR_LOCUS4995</name>
</gene>
<name>A0A448YTP4_BRENA</name>
<organism evidence="1 2">
    <name type="scientific">Brettanomyces naardenensis</name>
    <name type="common">Yeast</name>
    <dbReference type="NCBI Taxonomy" id="13370"/>
    <lineage>
        <taxon>Eukaryota</taxon>
        <taxon>Fungi</taxon>
        <taxon>Dikarya</taxon>
        <taxon>Ascomycota</taxon>
        <taxon>Saccharomycotina</taxon>
        <taxon>Pichiomycetes</taxon>
        <taxon>Pichiales</taxon>
        <taxon>Pichiaceae</taxon>
        <taxon>Brettanomyces</taxon>
    </lineage>
</organism>
<protein>
    <submittedName>
        <fullName evidence="1">DEKNAAC105531</fullName>
    </submittedName>
</protein>
<sequence length="379" mass="43069">MKILLGTPRLPHDVSEISITLKKKDNGHTRIILEELKPSSYSSYSESVLVSAITSFSHNRNGYVALSRATRMTTLYRYDESGWCKMYTLRCLPSLTTSSSDYIIYLEVVGNYLISCSNRGLFSVQDLDAMYKTDCKVCDKLFFAMVNGPVGFCHNIDNDPFRFMIGGYDHNVEIYDLTSLYQKMTHSYKTNPLMNVIRERVVKVDPIWKGFNDGFSWVQDAVVIPEDKRISGLDLSVWAINKFGQLISYSPQITSVITDKFQISNYPMLKMFVIDKRNLILLDSFNLIAVVNTELGEVIKQFDIPVIGTISAIEFVPVRKRELFLLIIGSIDGHLRVYLFNFPELGLKLLAVKDVGSIIPALRLLDFDQELAKLYGPEA</sequence>
<dbReference type="STRING" id="13370.A0A448YTP4"/>
<dbReference type="InterPro" id="IPR036322">
    <property type="entry name" value="WD40_repeat_dom_sf"/>
</dbReference>
<proteinExistence type="predicted"/>
<dbReference type="AlphaFoldDB" id="A0A448YTP4"/>
<reference evidence="1 2" key="1">
    <citation type="submission" date="2018-12" db="EMBL/GenBank/DDBJ databases">
        <authorList>
            <person name="Tiukova I."/>
            <person name="Dainat J."/>
        </authorList>
    </citation>
    <scope>NUCLEOTIDE SEQUENCE [LARGE SCALE GENOMIC DNA]</scope>
</reference>
<dbReference type="EMBL" id="CAACVR010000076">
    <property type="protein sequence ID" value="VEU24267.1"/>
    <property type="molecule type" value="Genomic_DNA"/>
</dbReference>
<evidence type="ECO:0000313" key="2">
    <source>
        <dbReference type="Proteomes" id="UP000290900"/>
    </source>
</evidence>